<evidence type="ECO:0000256" key="4">
    <source>
        <dbReference type="ARBA" id="ARBA00023239"/>
    </source>
</evidence>
<keyword evidence="2" id="KW-0597">Phosphoprotein</keyword>
<dbReference type="EMBL" id="JAQQXR010000003">
    <property type="protein sequence ID" value="MDC8758067.1"/>
    <property type="molecule type" value="Genomic_DNA"/>
</dbReference>
<keyword evidence="4" id="KW-0456">Lyase</keyword>
<dbReference type="SUPFAM" id="SSF54637">
    <property type="entry name" value="Thioesterase/thiol ester dehydrase-isomerase"/>
    <property type="match status" value="2"/>
</dbReference>
<dbReference type="InterPro" id="IPR032821">
    <property type="entry name" value="PKS_assoc"/>
</dbReference>
<keyword evidence="3 5" id="KW-0808">Transferase</keyword>
<evidence type="ECO:0000256" key="2">
    <source>
        <dbReference type="ARBA" id="ARBA00022553"/>
    </source>
</evidence>
<evidence type="ECO:0000313" key="8">
    <source>
        <dbReference type="Proteomes" id="UP001221208"/>
    </source>
</evidence>
<organism evidence="7 8">
    <name type="scientific">Janthinobacterium fluminis</name>
    <dbReference type="NCBI Taxonomy" id="2987524"/>
    <lineage>
        <taxon>Bacteria</taxon>
        <taxon>Pseudomonadati</taxon>
        <taxon>Pseudomonadota</taxon>
        <taxon>Betaproteobacteria</taxon>
        <taxon>Burkholderiales</taxon>
        <taxon>Oxalobacteraceae</taxon>
        <taxon>Janthinobacterium</taxon>
    </lineage>
</organism>
<gene>
    <name evidence="7" type="ORF">OIK44_10750</name>
</gene>
<keyword evidence="1" id="KW-0596">Phosphopantetheine</keyword>
<dbReference type="SMART" id="SM00825">
    <property type="entry name" value="PKS_KS"/>
    <property type="match status" value="1"/>
</dbReference>
<feature type="domain" description="Ketosynthase family 3 (KS3)" evidence="6">
    <location>
        <begin position="1"/>
        <end position="446"/>
    </location>
</feature>
<dbReference type="SUPFAM" id="SSF53901">
    <property type="entry name" value="Thiolase-like"/>
    <property type="match status" value="3"/>
</dbReference>
<evidence type="ECO:0000313" key="7">
    <source>
        <dbReference type="EMBL" id="MDC8758067.1"/>
    </source>
</evidence>
<dbReference type="Proteomes" id="UP001221208">
    <property type="component" value="Unassembled WGS sequence"/>
</dbReference>
<evidence type="ECO:0000256" key="5">
    <source>
        <dbReference type="RuleBase" id="RU003694"/>
    </source>
</evidence>
<dbReference type="PANTHER" id="PTHR43775:SF37">
    <property type="entry name" value="SI:DKEY-61P9.11"/>
    <property type="match status" value="1"/>
</dbReference>
<dbReference type="Gene3D" id="3.40.47.10">
    <property type="match status" value="2"/>
</dbReference>
<dbReference type="InterPro" id="IPR020841">
    <property type="entry name" value="PKS_Beta-ketoAc_synthase_dom"/>
</dbReference>
<evidence type="ECO:0000256" key="1">
    <source>
        <dbReference type="ARBA" id="ARBA00022450"/>
    </source>
</evidence>
<comment type="similarity">
    <text evidence="5">Belongs to the thiolase-like superfamily. Beta-ketoacyl-ACP synthases family.</text>
</comment>
<evidence type="ECO:0000256" key="3">
    <source>
        <dbReference type="ARBA" id="ARBA00022679"/>
    </source>
</evidence>
<accession>A0ABT5K2T9</accession>
<dbReference type="PROSITE" id="PS00606">
    <property type="entry name" value="KS3_1"/>
    <property type="match status" value="1"/>
</dbReference>
<evidence type="ECO:0000259" key="6">
    <source>
        <dbReference type="PROSITE" id="PS52004"/>
    </source>
</evidence>
<dbReference type="InterPro" id="IPR018201">
    <property type="entry name" value="Ketoacyl_synth_AS"/>
</dbReference>
<dbReference type="Gene3D" id="3.10.129.10">
    <property type="entry name" value="Hotdog Thioesterase"/>
    <property type="match status" value="2"/>
</dbReference>
<dbReference type="PROSITE" id="PS52004">
    <property type="entry name" value="KS3_2"/>
    <property type="match status" value="2"/>
</dbReference>
<dbReference type="InterPro" id="IPR029069">
    <property type="entry name" value="HotDog_dom_sf"/>
</dbReference>
<dbReference type="InterPro" id="IPR013114">
    <property type="entry name" value="FabA_FabZ"/>
</dbReference>
<dbReference type="PANTHER" id="PTHR43775">
    <property type="entry name" value="FATTY ACID SYNTHASE"/>
    <property type="match status" value="1"/>
</dbReference>
<name>A0ABT5K2T9_9BURK</name>
<dbReference type="Pfam" id="PF00109">
    <property type="entry name" value="ketoacyl-synt"/>
    <property type="match status" value="2"/>
</dbReference>
<dbReference type="CDD" id="cd00833">
    <property type="entry name" value="PKS"/>
    <property type="match status" value="1"/>
</dbReference>
<dbReference type="InterPro" id="IPR014030">
    <property type="entry name" value="Ketoacyl_synth_N"/>
</dbReference>
<dbReference type="Pfam" id="PF16197">
    <property type="entry name" value="KAsynt_C_assoc"/>
    <property type="match status" value="1"/>
</dbReference>
<reference evidence="7 8" key="1">
    <citation type="submission" date="2022-10" db="EMBL/GenBank/DDBJ databases">
        <title>Janthinobacterium sp. hw3 Genome sequencing.</title>
        <authorList>
            <person name="Park S."/>
        </authorList>
    </citation>
    <scope>NUCLEOTIDE SEQUENCE [LARGE SCALE GENOMIC DNA]</scope>
    <source>
        <strain evidence="8">hw3</strain>
    </source>
</reference>
<dbReference type="Pfam" id="PF07977">
    <property type="entry name" value="FabA"/>
    <property type="match status" value="1"/>
</dbReference>
<proteinExistence type="inferred from homology"/>
<dbReference type="InterPro" id="IPR014031">
    <property type="entry name" value="Ketoacyl_synth_C"/>
</dbReference>
<protein>
    <submittedName>
        <fullName evidence="7">Beta-ketoacyl synthase N-terminal-like domain-containing protein</fullName>
    </submittedName>
</protein>
<dbReference type="RefSeq" id="WP_273670740.1">
    <property type="nucleotide sequence ID" value="NZ_JAQQXR010000003.1"/>
</dbReference>
<dbReference type="Pfam" id="PF02801">
    <property type="entry name" value="Ketoacyl-synt_C"/>
    <property type="match status" value="2"/>
</dbReference>
<comment type="caution">
    <text evidence="7">The sequence shown here is derived from an EMBL/GenBank/DDBJ whole genome shotgun (WGS) entry which is preliminary data.</text>
</comment>
<feature type="domain" description="Ketosynthase family 3 (KS3)" evidence="6">
    <location>
        <begin position="462"/>
        <end position="900"/>
    </location>
</feature>
<sequence length="1436" mass="152909">MEKIAIIGLGCLFPGAETPEQYWRNLLERQDSSSELSSAELDADPALYHHPQAGTADKIGYSKNGHVRGFAFDAEGYRLPAAQLRQLDPLFQWTLYAAEQALKDSRYADKAPALARCGLIIGNIGMPTHAGKKLMNGFYQQALEPYLQTLTGRPDFHFHSDWKADGLSELNLKTVSHNATIAAQALGLGGPCFALDAACASALYAIQMASYYLQSGKADLMLAGAVCRADHIYIDHGFNVLQAFPSHGASTPFDRDSQGLKAGEGSSLIALKRHADAVRDGDQIYGVIESIGLSNDGGAKHILVPDVNGQLLSLQRAYAGIERGIDYLECHATGTPVGDQVELASVEAFFGGCARRPLIGANKGNIGHMLTASGMASTLKVLLAMRHGVIPPTLNVQNMVATPKGELNLGHIVREATPWPQQGALKRAGINAFGFGGVNGHMVLREHVAQAAPPRAAAPAPLASLAIIGSAVLMADTEANEGFDDTILQGRSVLGALPHTRWLGLEGRADILQTRGLSQAPLGAYIEKFEFDCKRFRLPPKVVGTHLLAHLSLMPTAERAFHDAGYVIDGHKRNIAVIVAGDIDYSCLRYQARNEMAWQVRDSLARCGIELSPEQVDALERIAKDSLFPAPYPEGITGGIGNVVASRIAAHLKLDGPAFFLGSHENAAFKAIELAQFMLSNQLVEAVIVAGGSFAGGIENVLWGERDANGAALPAGDGAGVILLKREQDARAANERIYAVMRGLAIVHECGDDTRYRPAAGAVARAAAAALAQAGAAAGAVDYIELGGGQAAERGVELDGLAQAYAGRSAPLGVGSVSANYGNLAAAQGILGIIKTAHCLYRRALPAGAGVAGSPEGAARPAFQPAAASLAWPAPAAGLRLAAVNSLGIDRAYAHMLLQEPDEDNRRTARAPAAAAAATGSLMTTVYTGREQTIPEMILNPANCALFGTTYVPAAAPAAAAAPSGVAAQLDGEHPVERACLRNAQTQLRYLQAEQHFYQRMAAMMEGQWLAVEPLRAAAAPVPAPRRLVFDEAQLVELTNGSVAKVLGPDYAEADTYPIRTRMPSPPYMFASRVTAMSAQKGKLEPCFIEWECDLPVDAWYVNNGMVPAFVALESSHAMIVAFTYIGCDQLFKGQLRYRAVDSQTTVYGAMPKAGEVLRGRVNIKSFLRVGRNVLIAYEFLCYVGTRLAFKLEANSGFFLPKDIEKSKGVNTAPYLKTDGPAAPFTPPLRCERGAFDDAAIDALLRGDLARCFGPAYHTPHAAPLCAPAAKMLHRVLSVTADGGAFGLGEVLGECDIDPAHWVFKAHFMNDPVMPGTFLVEGCEQMVKFYLCYLGLYTQPQLTPHVLSDHHYSAKFRGEVKCEAETLRYRLTCKAIERSYGADGALERVALVFLAEIIYRGNVIGICDNLGAGFSTLALPNGAPQAAPQPVTEAST</sequence>
<dbReference type="InterPro" id="IPR016039">
    <property type="entry name" value="Thiolase-like"/>
</dbReference>
<dbReference type="InterPro" id="IPR050091">
    <property type="entry name" value="PKS_NRPS_Biosynth_Enz"/>
</dbReference>
<keyword evidence="8" id="KW-1185">Reference proteome</keyword>